<evidence type="ECO:0000313" key="2">
    <source>
        <dbReference type="Proteomes" id="UP001204746"/>
    </source>
</evidence>
<protein>
    <submittedName>
        <fullName evidence="1">Uncharacterized protein</fullName>
    </submittedName>
</protein>
<evidence type="ECO:0000313" key="1">
    <source>
        <dbReference type="EMBL" id="MCQ8194818.1"/>
    </source>
</evidence>
<proteinExistence type="predicted"/>
<dbReference type="InterPro" id="IPR036852">
    <property type="entry name" value="Peptidase_S8/S53_dom_sf"/>
</dbReference>
<comment type="caution">
    <text evidence="1">The sequence shown here is derived from an EMBL/GenBank/DDBJ whole genome shotgun (WGS) entry which is preliminary data.</text>
</comment>
<gene>
    <name evidence="1" type="ORF">NP777_42655</name>
</gene>
<accession>A0ABT1VCZ6</accession>
<dbReference type="RefSeq" id="WP_256655575.1">
    <property type="nucleotide sequence ID" value="NZ_JANIAA010000054.1"/>
</dbReference>
<dbReference type="SUPFAM" id="SSF52743">
    <property type="entry name" value="Subtilisin-like"/>
    <property type="match status" value="1"/>
</dbReference>
<name>A0ABT1VCZ6_9ACTN</name>
<keyword evidence="2" id="KW-1185">Reference proteome</keyword>
<reference evidence="1 2" key="1">
    <citation type="submission" date="2022-07" db="EMBL/GenBank/DDBJ databases">
        <authorList>
            <person name="Phongsopitanun W."/>
            <person name="Tanasupawat S."/>
        </authorList>
    </citation>
    <scope>NUCLEOTIDE SEQUENCE [LARGE SCALE GENOMIC DNA]</scope>
    <source>
        <strain evidence="1 2">RCU-064</strain>
    </source>
</reference>
<dbReference type="EMBL" id="JANIAA010000054">
    <property type="protein sequence ID" value="MCQ8194818.1"/>
    <property type="molecule type" value="Genomic_DNA"/>
</dbReference>
<dbReference type="Proteomes" id="UP001204746">
    <property type="component" value="Unassembled WGS sequence"/>
</dbReference>
<sequence length="95" mass="10034">MQLYVGKALDNGGSGAHSAIIAGMEWAAPVVSMSLGGSATDGTDPLSRPRSPSRLSLLSYGMPGWEAGIWQIPSLRPDRTVVVGSQKKWPVRLTV</sequence>
<organism evidence="1 2">
    <name type="scientific">Streptomyces rugosispiralis</name>
    <dbReference type="NCBI Taxonomy" id="2967341"/>
    <lineage>
        <taxon>Bacteria</taxon>
        <taxon>Bacillati</taxon>
        <taxon>Actinomycetota</taxon>
        <taxon>Actinomycetes</taxon>
        <taxon>Kitasatosporales</taxon>
        <taxon>Streptomycetaceae</taxon>
        <taxon>Streptomyces</taxon>
    </lineage>
</organism>
<dbReference type="Gene3D" id="3.40.50.200">
    <property type="entry name" value="Peptidase S8/S53 domain"/>
    <property type="match status" value="1"/>
</dbReference>
<feature type="non-terminal residue" evidence="1">
    <location>
        <position position="95"/>
    </location>
</feature>